<feature type="domain" description="HTH cro/C1-type" evidence="1">
    <location>
        <begin position="10"/>
        <end position="64"/>
    </location>
</feature>
<dbReference type="SUPFAM" id="SSF47413">
    <property type="entry name" value="lambda repressor-like DNA-binding domains"/>
    <property type="match status" value="1"/>
</dbReference>
<dbReference type="STRING" id="586411.SAMN05216187_11089"/>
<dbReference type="Gene3D" id="1.10.260.40">
    <property type="entry name" value="lambda repressor-like DNA-binding domains"/>
    <property type="match status" value="1"/>
</dbReference>
<dbReference type="RefSeq" id="WP_176760651.1">
    <property type="nucleotide sequence ID" value="NZ_FNFI01000010.1"/>
</dbReference>
<dbReference type="InterPro" id="IPR001387">
    <property type="entry name" value="Cro/C1-type_HTH"/>
</dbReference>
<dbReference type="Proteomes" id="UP000242700">
    <property type="component" value="Unassembled WGS sequence"/>
</dbReference>
<sequence>MEERREVNKIKEIMAANGFTQKDFQEILCISAVTLRKKINNTDNFTIKDIKDLAEGTGVDKEELWKAVK</sequence>
<dbReference type="Pfam" id="PF01381">
    <property type="entry name" value="HTH_3"/>
    <property type="match status" value="1"/>
</dbReference>
<name>A0A1G9CXY4_9STAP</name>
<evidence type="ECO:0000313" key="3">
    <source>
        <dbReference type="Proteomes" id="UP000242700"/>
    </source>
</evidence>
<dbReference type="PROSITE" id="PS50943">
    <property type="entry name" value="HTH_CROC1"/>
    <property type="match status" value="1"/>
</dbReference>
<dbReference type="GO" id="GO:0003677">
    <property type="term" value="F:DNA binding"/>
    <property type="evidence" value="ECO:0007669"/>
    <property type="project" value="InterPro"/>
</dbReference>
<evidence type="ECO:0000313" key="2">
    <source>
        <dbReference type="EMBL" id="SDK56499.1"/>
    </source>
</evidence>
<accession>A0A1G9CXY4</accession>
<evidence type="ECO:0000259" key="1">
    <source>
        <dbReference type="PROSITE" id="PS50943"/>
    </source>
</evidence>
<organism evidence="2 3">
    <name type="scientific">Jeotgalicoccus aerolatus</name>
    <dbReference type="NCBI Taxonomy" id="709510"/>
    <lineage>
        <taxon>Bacteria</taxon>
        <taxon>Bacillati</taxon>
        <taxon>Bacillota</taxon>
        <taxon>Bacilli</taxon>
        <taxon>Bacillales</taxon>
        <taxon>Staphylococcaceae</taxon>
        <taxon>Jeotgalicoccus</taxon>
    </lineage>
</organism>
<protein>
    <submittedName>
        <fullName evidence="2">Helix-turn-helix</fullName>
    </submittedName>
</protein>
<dbReference type="SMART" id="SM00530">
    <property type="entry name" value="HTH_XRE"/>
    <property type="match status" value="1"/>
</dbReference>
<proteinExistence type="predicted"/>
<gene>
    <name evidence="2" type="ORF">SAMN05216187_11089</name>
</gene>
<dbReference type="CDD" id="cd00093">
    <property type="entry name" value="HTH_XRE"/>
    <property type="match status" value="1"/>
</dbReference>
<reference evidence="3" key="1">
    <citation type="submission" date="2016-10" db="EMBL/GenBank/DDBJ databases">
        <authorList>
            <person name="Varghese N."/>
            <person name="Submissions S."/>
        </authorList>
    </citation>
    <scope>NUCLEOTIDE SEQUENCE [LARGE SCALE GENOMIC DNA]</scope>
    <source>
        <strain evidence="3">CGMCC 1.8911</strain>
    </source>
</reference>
<dbReference type="InterPro" id="IPR010982">
    <property type="entry name" value="Lambda_DNA-bd_dom_sf"/>
</dbReference>
<dbReference type="EMBL" id="FNFI01000010">
    <property type="protein sequence ID" value="SDK56499.1"/>
    <property type="molecule type" value="Genomic_DNA"/>
</dbReference>
<dbReference type="AlphaFoldDB" id="A0A1G9CXY4"/>